<dbReference type="SMART" id="SM00360">
    <property type="entry name" value="RRM"/>
    <property type="match status" value="1"/>
</dbReference>
<dbReference type="InterPro" id="IPR035979">
    <property type="entry name" value="RBD_domain_sf"/>
</dbReference>
<evidence type="ECO:0000256" key="3">
    <source>
        <dbReference type="SAM" id="MobiDB-lite"/>
    </source>
</evidence>
<accession>A0A6P8DNT2</accession>
<dbReference type="GO" id="GO:1990904">
    <property type="term" value="C:ribonucleoprotein complex"/>
    <property type="evidence" value="ECO:0007669"/>
    <property type="project" value="TreeGrafter"/>
</dbReference>
<dbReference type="OrthoDB" id="339151at2759"/>
<dbReference type="SUPFAM" id="SSF54427">
    <property type="entry name" value="NTF2-like"/>
    <property type="match status" value="1"/>
</dbReference>
<dbReference type="InterPro" id="IPR018222">
    <property type="entry name" value="Nuclear_transport_factor_2_euk"/>
</dbReference>
<feature type="compositionally biased region" description="Polar residues" evidence="3">
    <location>
        <begin position="220"/>
        <end position="238"/>
    </location>
</feature>
<sequence>MAAAFPIPLTAAQIGTYFVGQYYQILQQQPEIVHQFYSDASTVLRIDGHTRETATAMLQIHSLIMSISYTGVEIKTIHSLESWSGGVLVMISGSVQLKNFNGSRKFMQTFFLAPQETGFFILNDIFHFFEEEQAHHHHHHHPTVLLAQNNLNAKLSAPPSNQDSVPSYMLSREVLAREFAPAEVKENGPVDNFNVLPEQPQQQVPESENIHEGSLAVESNGPTQNAANNAVQDHSSASVDEVSGEQHKHTYASILRVVKGQSPPSVGPPTSASSKNLQPAASEWDQILEPVNQQSAASPTAYERSEAEAAEEVAGFEDEGELKSVYVRNLPSTVSESEIEEEFRKFGRIRTDGVVIRGRKDLGVCYAFVEFEDMVGVHDAVKAATAQVAGRQVYIEERRPNSNIPSRSRRGRGRGNYQSESSRTRFGSRNLNRGSASAREGGDREYNRSRGNGFYRPNHRQERGSSGQQISSRSGQNPQE</sequence>
<evidence type="ECO:0000313" key="6">
    <source>
        <dbReference type="Proteomes" id="UP000515151"/>
    </source>
</evidence>
<protein>
    <submittedName>
        <fullName evidence="7">Nuclear transport factor 2-like isoform X1</fullName>
    </submittedName>
</protein>
<keyword evidence="1 2" id="KW-0694">RNA-binding</keyword>
<dbReference type="PROSITE" id="PS50102">
    <property type="entry name" value="RRM"/>
    <property type="match status" value="1"/>
</dbReference>
<keyword evidence="6" id="KW-1185">Reference proteome</keyword>
<feature type="domain" description="RRM" evidence="4">
    <location>
        <begin position="323"/>
        <end position="400"/>
    </location>
</feature>
<dbReference type="Pfam" id="PF00076">
    <property type="entry name" value="RRM_1"/>
    <property type="match status" value="1"/>
</dbReference>
<dbReference type="GO" id="GO:0003729">
    <property type="term" value="F:mRNA binding"/>
    <property type="evidence" value="ECO:0007669"/>
    <property type="project" value="TreeGrafter"/>
</dbReference>
<dbReference type="InterPro" id="IPR002075">
    <property type="entry name" value="NTF2_dom"/>
</dbReference>
<evidence type="ECO:0000259" key="5">
    <source>
        <dbReference type="PROSITE" id="PS50177"/>
    </source>
</evidence>
<dbReference type="InterPro" id="IPR039539">
    <property type="entry name" value="Ras_GTPase_bind_prot"/>
</dbReference>
<proteinExistence type="predicted"/>
<dbReference type="InterPro" id="IPR000504">
    <property type="entry name" value="RRM_dom"/>
</dbReference>
<evidence type="ECO:0000313" key="7">
    <source>
        <dbReference type="RefSeq" id="XP_031397720.1"/>
    </source>
</evidence>
<dbReference type="InterPro" id="IPR032710">
    <property type="entry name" value="NTF2-like_dom_sf"/>
</dbReference>
<dbReference type="PANTHER" id="PTHR10693:SF58">
    <property type="entry name" value="OS02G0131700 PROTEIN"/>
    <property type="match status" value="1"/>
</dbReference>
<reference evidence="7" key="2">
    <citation type="submission" date="2025-08" db="UniProtKB">
        <authorList>
            <consortium name="RefSeq"/>
        </authorList>
    </citation>
    <scope>IDENTIFICATION</scope>
    <source>
        <tissue evidence="7">Leaf</tissue>
    </source>
</reference>
<feature type="compositionally biased region" description="Low complexity" evidence="3">
    <location>
        <begin position="197"/>
        <end position="207"/>
    </location>
</feature>
<feature type="domain" description="NTF2" evidence="5">
    <location>
        <begin position="14"/>
        <end position="128"/>
    </location>
</feature>
<feature type="compositionally biased region" description="Low complexity" evidence="3">
    <location>
        <begin position="464"/>
        <end position="480"/>
    </location>
</feature>
<dbReference type="SUPFAM" id="SSF54928">
    <property type="entry name" value="RNA-binding domain, RBD"/>
    <property type="match status" value="1"/>
</dbReference>
<feature type="region of interest" description="Disordered" evidence="3">
    <location>
        <begin position="397"/>
        <end position="480"/>
    </location>
</feature>
<dbReference type="CDD" id="cd00780">
    <property type="entry name" value="NTF2"/>
    <property type="match status" value="1"/>
</dbReference>
<gene>
    <name evidence="7" type="primary">LOC116208423</name>
</gene>
<dbReference type="PANTHER" id="PTHR10693">
    <property type="entry name" value="RAS GTPASE-ACTIVATING PROTEIN-BINDING PROTEIN"/>
    <property type="match status" value="1"/>
</dbReference>
<dbReference type="AlphaFoldDB" id="A0A6P8DNT2"/>
<dbReference type="GO" id="GO:0005829">
    <property type="term" value="C:cytosol"/>
    <property type="evidence" value="ECO:0007669"/>
    <property type="project" value="TreeGrafter"/>
</dbReference>
<dbReference type="Proteomes" id="UP000515151">
    <property type="component" value="Chromosome 5"/>
</dbReference>
<feature type="region of interest" description="Disordered" evidence="3">
    <location>
        <begin position="259"/>
        <end position="280"/>
    </location>
</feature>
<dbReference type="GeneID" id="116208423"/>
<feature type="region of interest" description="Disordered" evidence="3">
    <location>
        <begin position="187"/>
        <end position="247"/>
    </location>
</feature>
<dbReference type="Pfam" id="PF02136">
    <property type="entry name" value="NTF2"/>
    <property type="match status" value="1"/>
</dbReference>
<dbReference type="FunFam" id="3.10.450.50:FF:000003">
    <property type="entry name" value="Nuclear transport factor 2 family protein"/>
    <property type="match status" value="1"/>
</dbReference>
<dbReference type="InterPro" id="IPR012677">
    <property type="entry name" value="Nucleotide-bd_a/b_plait_sf"/>
</dbReference>
<dbReference type="Gene3D" id="3.10.450.50">
    <property type="match status" value="1"/>
</dbReference>
<dbReference type="Gene3D" id="3.30.70.330">
    <property type="match status" value="1"/>
</dbReference>
<dbReference type="CDD" id="cd00590">
    <property type="entry name" value="RRM_SF"/>
    <property type="match status" value="1"/>
</dbReference>
<evidence type="ECO:0000259" key="4">
    <source>
        <dbReference type="PROSITE" id="PS50102"/>
    </source>
</evidence>
<reference evidence="6" key="1">
    <citation type="journal article" date="2020" name="Plant Biotechnol. J.">
        <title>The pomegranate (Punica granatum L.) draft genome dissects genetic divergence between soft- and hard-seeded cultivars.</title>
        <authorList>
            <person name="Luo X."/>
            <person name="Li H."/>
            <person name="Wu Z."/>
            <person name="Yao W."/>
            <person name="Zhao P."/>
            <person name="Cao D."/>
            <person name="Yu H."/>
            <person name="Li K."/>
            <person name="Poudel K."/>
            <person name="Zhao D."/>
            <person name="Zhang F."/>
            <person name="Xia X."/>
            <person name="Chen L."/>
            <person name="Wang Q."/>
            <person name="Jing D."/>
            <person name="Cao S."/>
        </authorList>
    </citation>
    <scope>NUCLEOTIDE SEQUENCE [LARGE SCALE GENOMIC DNA]</scope>
    <source>
        <strain evidence="6">cv. Tunisia</strain>
    </source>
</reference>
<evidence type="ECO:0000256" key="2">
    <source>
        <dbReference type="PROSITE-ProRule" id="PRU00176"/>
    </source>
</evidence>
<name>A0A6P8DNT2_PUNGR</name>
<feature type="compositionally biased region" description="Polar residues" evidence="3">
    <location>
        <begin position="262"/>
        <end position="279"/>
    </location>
</feature>
<dbReference type="PROSITE" id="PS50177">
    <property type="entry name" value="NTF2_DOMAIN"/>
    <property type="match status" value="1"/>
</dbReference>
<dbReference type="RefSeq" id="XP_031397720.1">
    <property type="nucleotide sequence ID" value="XM_031541860.1"/>
</dbReference>
<feature type="compositionally biased region" description="Polar residues" evidence="3">
    <location>
        <begin position="417"/>
        <end position="435"/>
    </location>
</feature>
<organism evidence="6 7">
    <name type="scientific">Punica granatum</name>
    <name type="common">Pomegranate</name>
    <dbReference type="NCBI Taxonomy" id="22663"/>
    <lineage>
        <taxon>Eukaryota</taxon>
        <taxon>Viridiplantae</taxon>
        <taxon>Streptophyta</taxon>
        <taxon>Embryophyta</taxon>
        <taxon>Tracheophyta</taxon>
        <taxon>Spermatophyta</taxon>
        <taxon>Magnoliopsida</taxon>
        <taxon>eudicotyledons</taxon>
        <taxon>Gunneridae</taxon>
        <taxon>Pentapetalae</taxon>
        <taxon>rosids</taxon>
        <taxon>malvids</taxon>
        <taxon>Myrtales</taxon>
        <taxon>Lythraceae</taxon>
        <taxon>Punica</taxon>
    </lineage>
</organism>
<evidence type="ECO:0000256" key="1">
    <source>
        <dbReference type="ARBA" id="ARBA00022884"/>
    </source>
</evidence>